<keyword evidence="5 7" id="KW-0067">ATP-binding</keyword>
<evidence type="ECO:0000313" key="7">
    <source>
        <dbReference type="EMBL" id="MDQ0391006.1"/>
    </source>
</evidence>
<dbReference type="SUPFAM" id="SSF52540">
    <property type="entry name" value="P-loop containing nucleoside triphosphate hydrolases"/>
    <property type="match status" value="2"/>
</dbReference>
<evidence type="ECO:0000256" key="2">
    <source>
        <dbReference type="ARBA" id="ARBA00005417"/>
    </source>
</evidence>
<dbReference type="PANTHER" id="PTHR43776:SF8">
    <property type="entry name" value="ABC TRANSPORTER, ATP-BINDING PROTEIN"/>
    <property type="match status" value="1"/>
</dbReference>
<feature type="domain" description="ABC transporter" evidence="6">
    <location>
        <begin position="13"/>
        <end position="261"/>
    </location>
</feature>
<dbReference type="InterPro" id="IPR050319">
    <property type="entry name" value="ABC_transp_ATP-bind"/>
</dbReference>
<dbReference type="PANTHER" id="PTHR43776">
    <property type="entry name" value="TRANSPORT ATP-BINDING PROTEIN"/>
    <property type="match status" value="1"/>
</dbReference>
<evidence type="ECO:0000256" key="4">
    <source>
        <dbReference type="ARBA" id="ARBA00022741"/>
    </source>
</evidence>
<dbReference type="InterPro" id="IPR017871">
    <property type="entry name" value="ABC_transporter-like_CS"/>
</dbReference>
<keyword evidence="8" id="KW-1185">Reference proteome</keyword>
<dbReference type="InterPro" id="IPR027417">
    <property type="entry name" value="P-loop_NTPase"/>
</dbReference>
<dbReference type="CDD" id="cd03257">
    <property type="entry name" value="ABC_NikE_OppD_transporters"/>
    <property type="match status" value="1"/>
</dbReference>
<comment type="caution">
    <text evidence="7">The sequence shown here is derived from an EMBL/GenBank/DDBJ whole genome shotgun (WGS) entry which is preliminary data.</text>
</comment>
<keyword evidence="4" id="KW-0547">Nucleotide-binding</keyword>
<proteinExistence type="inferred from homology"/>
<dbReference type="NCBIfam" id="NF008453">
    <property type="entry name" value="PRK11308.1"/>
    <property type="match status" value="2"/>
</dbReference>
<reference evidence="7 8" key="1">
    <citation type="submission" date="2023-07" db="EMBL/GenBank/DDBJ databases">
        <title>Genomic Encyclopedia of Type Strains, Phase IV (KMG-IV): sequencing the most valuable type-strain genomes for metagenomic binning, comparative biology and taxonomic classification.</title>
        <authorList>
            <person name="Goeker M."/>
        </authorList>
    </citation>
    <scope>NUCLEOTIDE SEQUENCE [LARGE SCALE GENOMIC DNA]</scope>
    <source>
        <strain evidence="7 8">DSM 5896</strain>
    </source>
</reference>
<evidence type="ECO:0000256" key="1">
    <source>
        <dbReference type="ARBA" id="ARBA00004417"/>
    </source>
</evidence>
<accession>A0ABU0F986</accession>
<dbReference type="EMBL" id="JAUSVK010000001">
    <property type="protein sequence ID" value="MDQ0391006.1"/>
    <property type="molecule type" value="Genomic_DNA"/>
</dbReference>
<sequence length="613" mass="67960">MDTSPTADSSLILETRGLTVSTRSGDMPVLQDIDIRLHSSEILGIYGESGAGKTVLSRALADWLPESLTYRQGSVLFAGKDIVARGADSSFRIGRDIAYIGSKPQSSLDPTQPVGVQISEKLRSVRTEWNRKECFERVVQLLGEVRIPSPRERYWEYPSKFSGGMMQRAMIVDAICAEPAVLIADNITQPLDVTIAAQIVALLHDLCLRHKMATIYLSASLATLGQFGGRTAVLHEGRLVEEQPFADLMRAPRSDYTSRAIESVPRIWSTQERPLSRRNAADEPLMRIQDAHRTYLARKRGTFNTYRNIQAVRGVSFDILPRENFGIVGESGCGKSTLTRLLAWLEAPDKGDIVLGGVSLRTLSAQQLIDKRGEFQLLLQDPYNALPPRTTVGRMIEESLLIRGRVPARILRERVTAAMREVGLPARLYDELPNALSTGERQRISIARALILSPRLLILDETLSALDQREQAKLIELFSVLQEKNDLTYVFISHDLAMVRKVCTRIAVMYLGEMVEIADNHDLFFKPQHPYTKALLSAAPTLEDKPFKPADYLLEGEPPSPIDIPPGCSFASRCPSAFGRCRMETPRLREHRPGSLAACHLLDAPANGASAAA</sequence>
<evidence type="ECO:0000313" key="8">
    <source>
        <dbReference type="Proteomes" id="UP001237448"/>
    </source>
</evidence>
<comment type="similarity">
    <text evidence="2">Belongs to the ABC transporter superfamily.</text>
</comment>
<gene>
    <name evidence="7" type="ORF">J3R73_000798</name>
</gene>
<dbReference type="Proteomes" id="UP001237448">
    <property type="component" value="Unassembled WGS sequence"/>
</dbReference>
<evidence type="ECO:0000259" key="6">
    <source>
        <dbReference type="PROSITE" id="PS50893"/>
    </source>
</evidence>
<protein>
    <submittedName>
        <fullName evidence="7">Peptide/nickel transport system ATP-binding protein</fullName>
    </submittedName>
</protein>
<dbReference type="NCBIfam" id="TIGR01727">
    <property type="entry name" value="oligo_HPY"/>
    <property type="match status" value="1"/>
</dbReference>
<organism evidence="7 8">
    <name type="scientific">Labrys monachus</name>
    <dbReference type="NCBI Taxonomy" id="217067"/>
    <lineage>
        <taxon>Bacteria</taxon>
        <taxon>Pseudomonadati</taxon>
        <taxon>Pseudomonadota</taxon>
        <taxon>Alphaproteobacteria</taxon>
        <taxon>Hyphomicrobiales</taxon>
        <taxon>Xanthobacteraceae</taxon>
        <taxon>Labrys</taxon>
    </lineage>
</organism>
<dbReference type="Gene3D" id="3.40.50.300">
    <property type="entry name" value="P-loop containing nucleotide triphosphate hydrolases"/>
    <property type="match status" value="2"/>
</dbReference>
<evidence type="ECO:0000256" key="3">
    <source>
        <dbReference type="ARBA" id="ARBA00022448"/>
    </source>
</evidence>
<dbReference type="Pfam" id="PF00005">
    <property type="entry name" value="ABC_tran"/>
    <property type="match status" value="2"/>
</dbReference>
<dbReference type="RefSeq" id="WP_307422668.1">
    <property type="nucleotide sequence ID" value="NZ_JAUSVK010000001.1"/>
</dbReference>
<comment type="subcellular location">
    <subcellularLocation>
        <location evidence="1">Cell inner membrane</location>
        <topology evidence="1">Peripheral membrane protein</topology>
    </subcellularLocation>
</comment>
<name>A0ABU0F986_9HYPH</name>
<dbReference type="PROSITE" id="PS00211">
    <property type="entry name" value="ABC_TRANSPORTER_1"/>
    <property type="match status" value="1"/>
</dbReference>
<feature type="domain" description="ABC transporter" evidence="6">
    <location>
        <begin position="286"/>
        <end position="536"/>
    </location>
</feature>
<dbReference type="SMART" id="SM00382">
    <property type="entry name" value="AAA"/>
    <property type="match status" value="2"/>
</dbReference>
<dbReference type="GO" id="GO:0005524">
    <property type="term" value="F:ATP binding"/>
    <property type="evidence" value="ECO:0007669"/>
    <property type="project" value="UniProtKB-KW"/>
</dbReference>
<keyword evidence="3" id="KW-0813">Transport</keyword>
<dbReference type="InterPro" id="IPR013563">
    <property type="entry name" value="Oligopep_ABC_C"/>
</dbReference>
<dbReference type="InterPro" id="IPR003593">
    <property type="entry name" value="AAA+_ATPase"/>
</dbReference>
<evidence type="ECO:0000256" key="5">
    <source>
        <dbReference type="ARBA" id="ARBA00022840"/>
    </source>
</evidence>
<dbReference type="Pfam" id="PF08352">
    <property type="entry name" value="oligo_HPY"/>
    <property type="match status" value="1"/>
</dbReference>
<dbReference type="PROSITE" id="PS50893">
    <property type="entry name" value="ABC_TRANSPORTER_2"/>
    <property type="match status" value="2"/>
</dbReference>
<dbReference type="InterPro" id="IPR003439">
    <property type="entry name" value="ABC_transporter-like_ATP-bd"/>
</dbReference>